<dbReference type="Proteomes" id="UP000237271">
    <property type="component" value="Unassembled WGS sequence"/>
</dbReference>
<dbReference type="AlphaFoldDB" id="A0A2P4YRS7"/>
<dbReference type="SUPFAM" id="SSF50985">
    <property type="entry name" value="RCC1/BLIP-II"/>
    <property type="match status" value="1"/>
</dbReference>
<dbReference type="Pfam" id="PF13540">
    <property type="entry name" value="RCC1_2"/>
    <property type="match status" value="1"/>
</dbReference>
<evidence type="ECO:0000256" key="1">
    <source>
        <dbReference type="ARBA" id="ARBA00022737"/>
    </source>
</evidence>
<dbReference type="PROSITE" id="PS50012">
    <property type="entry name" value="RCC1_3"/>
    <property type="match status" value="1"/>
</dbReference>
<dbReference type="PANTHER" id="PTHR45622:SF70">
    <property type="entry name" value="SECRETION-REGULATING GUANINE NUCLEOTIDE EXCHANGE FACTOR"/>
    <property type="match status" value="1"/>
</dbReference>
<dbReference type="PROSITE" id="PS00626">
    <property type="entry name" value="RCC1_2"/>
    <property type="match status" value="1"/>
</dbReference>
<dbReference type="Gene3D" id="2.130.10.30">
    <property type="entry name" value="Regulator of chromosome condensation 1/beta-lactamase-inhibitor protein II"/>
    <property type="match status" value="1"/>
</dbReference>
<evidence type="ECO:0000256" key="3">
    <source>
        <dbReference type="SAM" id="MobiDB-lite"/>
    </source>
</evidence>
<proteinExistence type="predicted"/>
<feature type="repeat" description="RCC1" evidence="2">
    <location>
        <begin position="571"/>
        <end position="629"/>
    </location>
</feature>
<evidence type="ECO:0000313" key="4">
    <source>
        <dbReference type="EMBL" id="POM80492.1"/>
    </source>
</evidence>
<dbReference type="PANTHER" id="PTHR45622">
    <property type="entry name" value="UBIQUITIN-PROTEIN LIGASE E3A-RELATED"/>
    <property type="match status" value="1"/>
</dbReference>
<reference evidence="4 5" key="1">
    <citation type="journal article" date="2017" name="Genome Biol. Evol.">
        <title>Phytophthora megakarya and P. palmivora, closely related causal agents of cacao black pod rot, underwent increases in genome sizes and gene numbers by different mechanisms.</title>
        <authorList>
            <person name="Ali S.S."/>
            <person name="Shao J."/>
            <person name="Lary D.J."/>
            <person name="Kronmiller B."/>
            <person name="Shen D."/>
            <person name="Strem M.D."/>
            <person name="Amoako-Attah I."/>
            <person name="Akrofi A.Y."/>
            <person name="Begoude B.A."/>
            <person name="Ten Hoopen G.M."/>
            <person name="Coulibaly K."/>
            <person name="Kebe B.I."/>
            <person name="Melnick R.L."/>
            <person name="Guiltinan M.J."/>
            <person name="Tyler B.M."/>
            <person name="Meinhardt L.W."/>
            <person name="Bailey B.A."/>
        </authorList>
    </citation>
    <scope>NUCLEOTIDE SEQUENCE [LARGE SCALE GENOMIC DNA]</scope>
    <source>
        <strain evidence="5">sbr112.9</strain>
    </source>
</reference>
<feature type="non-terminal residue" evidence="4">
    <location>
        <position position="641"/>
    </location>
</feature>
<gene>
    <name evidence="4" type="ORF">PHPALM_1667</name>
</gene>
<feature type="region of interest" description="Disordered" evidence="3">
    <location>
        <begin position="196"/>
        <end position="226"/>
    </location>
</feature>
<sequence>MGITSSHALTLGPESTLKSPSWHGLQCGMNYSKQDLMLWPQLEPLAHWFTAQDARRLYLRLHNRAGSTGLLTLSEFLQWLDVGDKQFVGRLDRPLSGIAVTMGITSSHALTLGPESTLKSPSWHGLQCGMNYSKQDLMLWPQLEPLAHWFTAQDARRLYLRLHSRAGSTGLLTLSEFLQWLDVGDKQFVGRLDRPAKASRPEVSDIMTPPMRGNQHHHQVDDSELDTKDPPSILEKHLQHVFLTFADGRSRLYALEFLAAMVVTSRAIWDFHEKMTLLLELFHDPATSSSNALIYASAQRLKETDVACLLLCVMNGVGRATQGVARVWQTHELRVPTFARQSAVYCMRSIANTRSTSSEARSDPPSDKSVTTRSDPPSDKSVTSEELRAHVASTPALHHFLALFSGEELRNPLTFEPSATHFSRQTELYESLLRRYVTFEGRQERRRDSAALLIQSTWRRRCSLFNAQRLAQDRIAQRHQSAVQLQGFFKHRRVARELEARAKIERAALNGGVFAAGSGPSIGADTRQEKKKGVDAGAPVRLIGAFVNLNAKLKTLAASPTFALGVQDDGRSIFAWGRCLPRLHADPGDESEGKVCLTQTTPRQLYARLPVPIVEVACGLRHALVLTDDGMVFSWGFNDHG</sequence>
<evidence type="ECO:0000256" key="2">
    <source>
        <dbReference type="PROSITE-ProRule" id="PRU00235"/>
    </source>
</evidence>
<dbReference type="OrthoDB" id="61110at2759"/>
<keyword evidence="5" id="KW-1185">Reference proteome</keyword>
<protein>
    <submittedName>
        <fullName evidence="4">Regulator of chromosome condensation (RCC1)</fullName>
    </submittedName>
</protein>
<dbReference type="InterPro" id="IPR000408">
    <property type="entry name" value="Reg_chr_condens"/>
</dbReference>
<dbReference type="GO" id="GO:0005737">
    <property type="term" value="C:cytoplasm"/>
    <property type="evidence" value="ECO:0007669"/>
    <property type="project" value="TreeGrafter"/>
</dbReference>
<organism evidence="4 5">
    <name type="scientific">Phytophthora palmivora</name>
    <dbReference type="NCBI Taxonomy" id="4796"/>
    <lineage>
        <taxon>Eukaryota</taxon>
        <taxon>Sar</taxon>
        <taxon>Stramenopiles</taxon>
        <taxon>Oomycota</taxon>
        <taxon>Peronosporomycetes</taxon>
        <taxon>Peronosporales</taxon>
        <taxon>Peronosporaceae</taxon>
        <taxon>Phytophthora</taxon>
    </lineage>
</organism>
<dbReference type="InterPro" id="IPR051709">
    <property type="entry name" value="Ub-ligase/GTPase-reg"/>
</dbReference>
<feature type="region of interest" description="Disordered" evidence="3">
    <location>
        <begin position="355"/>
        <end position="385"/>
    </location>
</feature>
<comment type="caution">
    <text evidence="4">The sequence shown here is derived from an EMBL/GenBank/DDBJ whole genome shotgun (WGS) entry which is preliminary data.</text>
</comment>
<accession>A0A2P4YRS7</accession>
<keyword evidence="1" id="KW-0677">Repeat</keyword>
<dbReference type="EMBL" id="NCKW01000433">
    <property type="protein sequence ID" value="POM80492.1"/>
    <property type="molecule type" value="Genomic_DNA"/>
</dbReference>
<feature type="compositionally biased region" description="Basic and acidic residues" evidence="3">
    <location>
        <begin position="376"/>
        <end position="385"/>
    </location>
</feature>
<dbReference type="InterPro" id="IPR009091">
    <property type="entry name" value="RCC1/BLIP-II"/>
</dbReference>
<name>A0A2P4YRS7_9STRA</name>
<evidence type="ECO:0000313" key="5">
    <source>
        <dbReference type="Proteomes" id="UP000237271"/>
    </source>
</evidence>